<dbReference type="AlphaFoldDB" id="A0AA86PUA6"/>
<evidence type="ECO:0000313" key="4">
    <source>
        <dbReference type="EMBL" id="CAL6065022.1"/>
    </source>
</evidence>
<dbReference type="InterPro" id="IPR035979">
    <property type="entry name" value="RBD_domain_sf"/>
</dbReference>
<reference evidence="3" key="1">
    <citation type="submission" date="2023-06" db="EMBL/GenBank/DDBJ databases">
        <authorList>
            <person name="Kurt Z."/>
        </authorList>
    </citation>
    <scope>NUCLEOTIDE SEQUENCE</scope>
</reference>
<evidence type="ECO:0000313" key="3">
    <source>
        <dbReference type="EMBL" id="CAI9945991.1"/>
    </source>
</evidence>
<evidence type="ECO:0000259" key="2">
    <source>
        <dbReference type="PROSITE" id="PS50102"/>
    </source>
</evidence>
<dbReference type="InterPro" id="IPR000504">
    <property type="entry name" value="RRM_dom"/>
</dbReference>
<dbReference type="SUPFAM" id="SSF54928">
    <property type="entry name" value="RNA-binding domain, RBD"/>
    <property type="match status" value="1"/>
</dbReference>
<evidence type="ECO:0000313" key="5">
    <source>
        <dbReference type="Proteomes" id="UP001642409"/>
    </source>
</evidence>
<dbReference type="EMBL" id="CAXDID020000253">
    <property type="protein sequence ID" value="CAL6065022.1"/>
    <property type="molecule type" value="Genomic_DNA"/>
</dbReference>
<dbReference type="Proteomes" id="UP001642409">
    <property type="component" value="Unassembled WGS sequence"/>
</dbReference>
<proteinExistence type="predicted"/>
<organism evidence="3">
    <name type="scientific">Hexamita inflata</name>
    <dbReference type="NCBI Taxonomy" id="28002"/>
    <lineage>
        <taxon>Eukaryota</taxon>
        <taxon>Metamonada</taxon>
        <taxon>Diplomonadida</taxon>
        <taxon>Hexamitidae</taxon>
        <taxon>Hexamitinae</taxon>
        <taxon>Hexamita</taxon>
    </lineage>
</organism>
<protein>
    <submittedName>
        <fullName evidence="3">Polyadenylate-binding protein</fullName>
    </submittedName>
    <submittedName>
        <fullName evidence="4">Polyadenylate-binding_protein</fullName>
    </submittedName>
</protein>
<keyword evidence="1" id="KW-0694">RNA-binding</keyword>
<dbReference type="GO" id="GO:0003723">
    <property type="term" value="F:RNA binding"/>
    <property type="evidence" value="ECO:0007669"/>
    <property type="project" value="UniProtKB-UniRule"/>
</dbReference>
<dbReference type="Gene3D" id="3.30.70.330">
    <property type="match status" value="2"/>
</dbReference>
<reference evidence="4 5" key="2">
    <citation type="submission" date="2024-07" db="EMBL/GenBank/DDBJ databases">
        <authorList>
            <person name="Akdeniz Z."/>
        </authorList>
    </citation>
    <scope>NUCLEOTIDE SEQUENCE [LARGE SCALE GENOMIC DNA]</scope>
</reference>
<dbReference type="EMBL" id="CATOUU010000755">
    <property type="protein sequence ID" value="CAI9945991.1"/>
    <property type="molecule type" value="Genomic_DNA"/>
</dbReference>
<feature type="domain" description="RRM" evidence="2">
    <location>
        <begin position="94"/>
        <end position="166"/>
    </location>
</feature>
<dbReference type="SMART" id="SM00360">
    <property type="entry name" value="RRM"/>
    <property type="match status" value="2"/>
</dbReference>
<evidence type="ECO:0000256" key="1">
    <source>
        <dbReference type="PROSITE-ProRule" id="PRU00176"/>
    </source>
</evidence>
<dbReference type="InterPro" id="IPR012677">
    <property type="entry name" value="Nucleotide-bd_a/b_plait_sf"/>
</dbReference>
<keyword evidence="5" id="KW-1185">Reference proteome</keyword>
<name>A0AA86PUA6_9EUKA</name>
<dbReference type="Pfam" id="PF00076">
    <property type="entry name" value="RRM_1"/>
    <property type="match status" value="2"/>
</dbReference>
<dbReference type="PROSITE" id="PS50102">
    <property type="entry name" value="RRM"/>
    <property type="match status" value="1"/>
</dbReference>
<dbReference type="CDD" id="cd00590">
    <property type="entry name" value="RRM_SF"/>
    <property type="match status" value="1"/>
</dbReference>
<sequence>MSCVIEVCNLPPYFTEQQVKQLLQSFNDKNVYFQMFAVKKETGTRTAQFTFTDEQTATEAINLVNTLVFTNNKYPFILKANKVLQNQQPVNKLANVVAVNLPNELQYNQAETLFGNFGKVLSMHYDQGKREAIIQYESEKSAIRAIESLHEKVIRGYTIKMSPYRYKEDKMNEQKEILMHSIPLYFDQTKLLVYISEKVFKNQHVDIIDNHDIVTFKVDNRPHPKNSGGQQAIFTCKSVQIANQIAKYFEEQDGEMNDGVNEPVRVFIKQSAKIRAEHNKLEELENTKKRGIQVYYVKPEPALYNKICLFFKSKFGEIEKLSFPKQSLNHDLVKYHINILFKREDSAQMAFKQGTIDAEEFQLVGFKLEIRLVQ</sequence>
<accession>A0AA86PUA6</accession>
<comment type="caution">
    <text evidence="3">The sequence shown here is derived from an EMBL/GenBank/DDBJ whole genome shotgun (WGS) entry which is preliminary data.</text>
</comment>
<gene>
    <name evidence="3" type="ORF">HINF_LOCUS33636</name>
    <name evidence="4" type="ORF">HINF_LOCUS51639</name>
</gene>